<comment type="caution">
    <text evidence="1">The sequence shown here is derived from an EMBL/GenBank/DDBJ whole genome shotgun (WGS) entry which is preliminary data.</text>
</comment>
<gene>
    <name evidence="1" type="ORF">MYP_2503</name>
</gene>
<accession>A0A098LFN1</accession>
<dbReference type="AlphaFoldDB" id="A0A098LFN1"/>
<proteinExistence type="predicted"/>
<evidence type="ECO:0000313" key="1">
    <source>
        <dbReference type="EMBL" id="GAL85274.1"/>
    </source>
</evidence>
<dbReference type="EMBL" id="BBLT01000004">
    <property type="protein sequence ID" value="GAL85274.1"/>
    <property type="molecule type" value="Genomic_DNA"/>
</dbReference>
<dbReference type="Proteomes" id="UP000030185">
    <property type="component" value="Unassembled WGS sequence"/>
</dbReference>
<evidence type="ECO:0000313" key="2">
    <source>
        <dbReference type="Proteomes" id="UP000030185"/>
    </source>
</evidence>
<protein>
    <submittedName>
        <fullName evidence="1">Uncharacterized protein</fullName>
    </submittedName>
</protein>
<name>A0A098LFN1_9BACT</name>
<sequence>MHSFVLLKRKEAMREMKGWLAGALIFFSANLMAQSGQNYKQQFSPSKREEKDEQQKYYGTVEDENHYRESHNYKNTFSKHNKKTTTIIEDCDEAIKSYPSHQKMKYDLPGGEYIEHNYKRSFPARKE</sequence>
<organism evidence="1 2">
    <name type="scientific">Sporocytophaga myxococcoides</name>
    <dbReference type="NCBI Taxonomy" id="153721"/>
    <lineage>
        <taxon>Bacteria</taxon>
        <taxon>Pseudomonadati</taxon>
        <taxon>Bacteroidota</taxon>
        <taxon>Cytophagia</taxon>
        <taxon>Cytophagales</taxon>
        <taxon>Cytophagaceae</taxon>
        <taxon>Sporocytophaga</taxon>
    </lineage>
</organism>
<reference evidence="1 2" key="1">
    <citation type="submission" date="2014-09" db="EMBL/GenBank/DDBJ databases">
        <title>Sporocytophaga myxococcoides PG-01 genome sequencing.</title>
        <authorList>
            <person name="Liu L."/>
            <person name="Gao P.J."/>
            <person name="Chen G.J."/>
            <person name="Wang L.S."/>
        </authorList>
    </citation>
    <scope>NUCLEOTIDE SEQUENCE [LARGE SCALE GENOMIC DNA]</scope>
    <source>
        <strain evidence="1 2">PG-01</strain>
    </source>
</reference>
<keyword evidence="2" id="KW-1185">Reference proteome</keyword>